<dbReference type="SMART" id="SM00355">
    <property type="entry name" value="ZnF_C2H2"/>
    <property type="match status" value="5"/>
</dbReference>
<comment type="similarity">
    <text evidence="11">Belongs to the ZNF598/HEL2 family.</text>
</comment>
<keyword evidence="8" id="KW-0479">Metal-binding</keyword>
<dbReference type="CDD" id="cd16615">
    <property type="entry name" value="RING-HC_ZNF598"/>
    <property type="match status" value="1"/>
</dbReference>
<dbReference type="OMA" id="GNCINEH"/>
<gene>
    <name evidence="15" type="primary">CSON000842</name>
</gene>
<dbReference type="Pfam" id="PF23230">
    <property type="entry name" value="zf-C2H2_13"/>
    <property type="match status" value="1"/>
</dbReference>
<dbReference type="EMBL" id="UFQT01001137">
    <property type="protein sequence ID" value="SSX29091.1"/>
    <property type="molecule type" value="Genomic_DNA"/>
</dbReference>
<comment type="pathway">
    <text evidence="3">Protein modification; protein ubiquitination.</text>
</comment>
<sequence length="665" mass="76243">MSNSTDCVICCKEIEIFALGECSHPVCYNCMTRMRALINQNECPICRKNLDQVIMSPENKTYNELLPDIGKFEYNGFYKIYFVTAECQKKFADLLANRCTLCQDRFFTSFDALKMHIRKQHDLFFCDLCINHIKLFPWERRLYTKTEIGNHRRIGDKDVTSHRGHPLCEYCDTRFFDKDALYKHLRTEHFFCHICDADGSNDFYEDVVSLRKHFKSNHFLCEEGNCINEHFTSVFRSEIDLKAHRATHHSRNMTKTESKSVRNLDLNFQSFPRAGRNQPANNEVVEEPVPEVRVQKLNPMNEQDFPSLNTKPVAATSTMKSAPRVVTVASRIGKGGLTMTDENFPSLGPTSSAPISAPAIKPAPRTTVAHALKPPPVSKPQENKNVHVERKKDTKKLPIQSNHANDKKELFEDFPSLPVSKNIQKNLKLPGQRKNAPLIEYSALAKAEPKIKLVNTENVQKTNEKPKPLNLNITESSFPALGKPSATSLNSPFSVKESKMTVLNNKPLKSKANVKNQYKNGNEETTTNFSILHGKPNNGNYIHPPNEEQRNKDLKKKLSTILRDIDTFNEFQLASKMYINTKYTADTYFEHCRMVLGEHFNTLFPELLVLLPNKERQKALYDVLCSSDNVSRKIFSRIKVCSNCEQVMLLNEVNYHERQHATNFL</sequence>
<dbReference type="InterPro" id="IPR044288">
    <property type="entry name" value="ZNF598/HEL2"/>
</dbReference>
<dbReference type="InterPro" id="IPR017907">
    <property type="entry name" value="Znf_RING_CS"/>
</dbReference>
<evidence type="ECO:0000313" key="16">
    <source>
        <dbReference type="EMBL" id="SSX29091.1"/>
    </source>
</evidence>
<dbReference type="PROSITE" id="PS00028">
    <property type="entry name" value="ZINC_FINGER_C2H2_1"/>
    <property type="match status" value="1"/>
</dbReference>
<dbReference type="GO" id="GO:0008270">
    <property type="term" value="F:zinc ion binding"/>
    <property type="evidence" value="ECO:0007669"/>
    <property type="project" value="UniProtKB-KW"/>
</dbReference>
<dbReference type="EMBL" id="UFQS01001137">
    <property type="protein sequence ID" value="SSX09182.1"/>
    <property type="molecule type" value="Genomic_DNA"/>
</dbReference>
<evidence type="ECO:0000256" key="4">
    <source>
        <dbReference type="ARBA" id="ARBA00012483"/>
    </source>
</evidence>
<evidence type="ECO:0000259" key="14">
    <source>
        <dbReference type="PROSITE" id="PS50089"/>
    </source>
</evidence>
<reference evidence="16" key="2">
    <citation type="submission" date="2018-07" db="EMBL/GenBank/DDBJ databases">
        <authorList>
            <person name="Quirk P.G."/>
            <person name="Krulwich T.A."/>
        </authorList>
    </citation>
    <scope>NUCLEOTIDE SEQUENCE</scope>
</reference>
<dbReference type="EC" id="2.3.2.27" evidence="4"/>
<organism evidence="15">
    <name type="scientific">Culicoides sonorensis</name>
    <name type="common">Biting midge</name>
    <dbReference type="NCBI Taxonomy" id="179676"/>
    <lineage>
        <taxon>Eukaryota</taxon>
        <taxon>Metazoa</taxon>
        <taxon>Ecdysozoa</taxon>
        <taxon>Arthropoda</taxon>
        <taxon>Hexapoda</taxon>
        <taxon>Insecta</taxon>
        <taxon>Pterygota</taxon>
        <taxon>Neoptera</taxon>
        <taxon>Endopterygota</taxon>
        <taxon>Diptera</taxon>
        <taxon>Nematocera</taxon>
        <taxon>Chironomoidea</taxon>
        <taxon>Ceratopogonidae</taxon>
        <taxon>Ceratopogoninae</taxon>
        <taxon>Culicoides</taxon>
        <taxon>Monoculicoides</taxon>
    </lineage>
</organism>
<dbReference type="GO" id="GO:0016567">
    <property type="term" value="P:protein ubiquitination"/>
    <property type="evidence" value="ECO:0007669"/>
    <property type="project" value="TreeGrafter"/>
</dbReference>
<keyword evidence="7" id="KW-0808">Transferase</keyword>
<feature type="region of interest" description="Disordered" evidence="13">
    <location>
        <begin position="372"/>
        <end position="392"/>
    </location>
</feature>
<dbReference type="VEuPathDB" id="VectorBase:CSON000842"/>
<name>A0A336KX30_CULSO</name>
<proteinExistence type="inferred from homology"/>
<evidence type="ECO:0000256" key="11">
    <source>
        <dbReference type="ARBA" id="ARBA00035113"/>
    </source>
</evidence>
<evidence type="ECO:0000256" key="2">
    <source>
        <dbReference type="ARBA" id="ARBA00004496"/>
    </source>
</evidence>
<dbReference type="GO" id="GO:0005737">
    <property type="term" value="C:cytoplasm"/>
    <property type="evidence" value="ECO:0007669"/>
    <property type="project" value="UniProtKB-SubCell"/>
</dbReference>
<dbReference type="AlphaFoldDB" id="A0A336KX30"/>
<dbReference type="SUPFAM" id="SSF57850">
    <property type="entry name" value="RING/U-box"/>
    <property type="match status" value="1"/>
</dbReference>
<evidence type="ECO:0000256" key="10">
    <source>
        <dbReference type="ARBA" id="ARBA00022833"/>
    </source>
</evidence>
<evidence type="ECO:0000313" key="15">
    <source>
        <dbReference type="EMBL" id="SSX09182.1"/>
    </source>
</evidence>
<dbReference type="GO" id="GO:0043022">
    <property type="term" value="F:ribosome binding"/>
    <property type="evidence" value="ECO:0007669"/>
    <property type="project" value="TreeGrafter"/>
</dbReference>
<keyword evidence="9 12" id="KW-0863">Zinc-finger</keyword>
<dbReference type="InterPro" id="IPR013087">
    <property type="entry name" value="Znf_C2H2_type"/>
</dbReference>
<evidence type="ECO:0000256" key="8">
    <source>
        <dbReference type="ARBA" id="ARBA00022723"/>
    </source>
</evidence>
<evidence type="ECO:0000256" key="5">
    <source>
        <dbReference type="ARBA" id="ARBA00022490"/>
    </source>
</evidence>
<evidence type="ECO:0000256" key="12">
    <source>
        <dbReference type="PROSITE-ProRule" id="PRU00175"/>
    </source>
</evidence>
<dbReference type="PANTHER" id="PTHR22938">
    <property type="entry name" value="ZINC FINGER PROTEIN 598"/>
    <property type="match status" value="1"/>
</dbReference>
<dbReference type="InterPro" id="IPR013083">
    <property type="entry name" value="Znf_RING/FYVE/PHD"/>
</dbReference>
<dbReference type="InterPro" id="IPR057634">
    <property type="entry name" value="PAH_ZNF598/HEL2"/>
</dbReference>
<keyword evidence="10" id="KW-0862">Zinc</keyword>
<dbReference type="GO" id="GO:0072344">
    <property type="term" value="P:rescue of stalled ribosome"/>
    <property type="evidence" value="ECO:0007669"/>
    <property type="project" value="InterPro"/>
</dbReference>
<evidence type="ECO:0000256" key="3">
    <source>
        <dbReference type="ARBA" id="ARBA00004906"/>
    </source>
</evidence>
<dbReference type="Pfam" id="PF25447">
    <property type="entry name" value="RING_ZNF598"/>
    <property type="match status" value="1"/>
</dbReference>
<feature type="compositionally biased region" description="Basic and acidic residues" evidence="13">
    <location>
        <begin position="381"/>
        <end position="392"/>
    </location>
</feature>
<evidence type="ECO:0000256" key="9">
    <source>
        <dbReference type="ARBA" id="ARBA00022771"/>
    </source>
</evidence>
<evidence type="ECO:0000256" key="7">
    <source>
        <dbReference type="ARBA" id="ARBA00022679"/>
    </source>
</evidence>
<reference evidence="15" key="1">
    <citation type="submission" date="2018-04" db="EMBL/GenBank/DDBJ databases">
        <authorList>
            <person name="Go L.Y."/>
            <person name="Mitchell J.A."/>
        </authorList>
    </citation>
    <scope>NUCLEOTIDE SEQUENCE</scope>
    <source>
        <tissue evidence="15">Whole organism</tissue>
    </source>
</reference>
<protein>
    <recommendedName>
        <fullName evidence="4">RING-type E3 ubiquitin transferase</fullName>
        <ecNumber evidence="4">2.3.2.27</ecNumber>
    </recommendedName>
</protein>
<dbReference type="PANTHER" id="PTHR22938:SF0">
    <property type="entry name" value="E3 UBIQUITIN-PROTEIN LIGASE ZNF598"/>
    <property type="match status" value="1"/>
</dbReference>
<dbReference type="Pfam" id="PF23202">
    <property type="entry name" value="PAH_ZNF598"/>
    <property type="match status" value="1"/>
</dbReference>
<accession>A0A336KX30</accession>
<feature type="domain" description="RING-type" evidence="14">
    <location>
        <begin position="7"/>
        <end position="47"/>
    </location>
</feature>
<keyword evidence="6" id="KW-0597">Phosphoprotein</keyword>
<dbReference type="GO" id="GO:0061630">
    <property type="term" value="F:ubiquitin protein ligase activity"/>
    <property type="evidence" value="ECO:0007669"/>
    <property type="project" value="UniProtKB-EC"/>
</dbReference>
<keyword evidence="5" id="KW-0963">Cytoplasm</keyword>
<dbReference type="InterPro" id="IPR041888">
    <property type="entry name" value="RING-HC_ZNF598/HEL2"/>
</dbReference>
<evidence type="ECO:0000256" key="13">
    <source>
        <dbReference type="SAM" id="MobiDB-lite"/>
    </source>
</evidence>
<evidence type="ECO:0000256" key="1">
    <source>
        <dbReference type="ARBA" id="ARBA00000900"/>
    </source>
</evidence>
<dbReference type="PROSITE" id="PS00518">
    <property type="entry name" value="ZF_RING_1"/>
    <property type="match status" value="1"/>
</dbReference>
<dbReference type="PROSITE" id="PS50089">
    <property type="entry name" value="ZF_RING_2"/>
    <property type="match status" value="1"/>
</dbReference>
<comment type="subcellular location">
    <subcellularLocation>
        <location evidence="2">Cytoplasm</location>
    </subcellularLocation>
</comment>
<comment type="catalytic activity">
    <reaction evidence="1">
        <text>S-ubiquitinyl-[E2 ubiquitin-conjugating enzyme]-L-cysteine + [acceptor protein]-L-lysine = [E2 ubiquitin-conjugating enzyme]-L-cysteine + N(6)-ubiquitinyl-[acceptor protein]-L-lysine.</text>
        <dbReference type="EC" id="2.3.2.27"/>
    </reaction>
</comment>
<dbReference type="Gene3D" id="3.30.40.10">
    <property type="entry name" value="Zinc/RING finger domain, C3HC4 (zinc finger)"/>
    <property type="match status" value="1"/>
</dbReference>
<evidence type="ECO:0000256" key="6">
    <source>
        <dbReference type="ARBA" id="ARBA00022553"/>
    </source>
</evidence>
<dbReference type="InterPro" id="IPR056437">
    <property type="entry name" value="Znf-C2H2_ZNF598/HEL2"/>
</dbReference>
<dbReference type="InterPro" id="IPR001841">
    <property type="entry name" value="Znf_RING"/>
</dbReference>